<gene>
    <name evidence="1" type="ORF">PCOR1329_LOCUS64313</name>
</gene>
<reference evidence="1" key="1">
    <citation type="submission" date="2023-10" db="EMBL/GenBank/DDBJ databases">
        <authorList>
            <person name="Chen Y."/>
            <person name="Shah S."/>
            <person name="Dougan E. K."/>
            <person name="Thang M."/>
            <person name="Chan C."/>
        </authorList>
    </citation>
    <scope>NUCLEOTIDE SEQUENCE [LARGE SCALE GENOMIC DNA]</scope>
</reference>
<dbReference type="Proteomes" id="UP001189429">
    <property type="component" value="Unassembled WGS sequence"/>
</dbReference>
<evidence type="ECO:0000313" key="1">
    <source>
        <dbReference type="EMBL" id="CAK0881492.1"/>
    </source>
</evidence>
<proteinExistence type="predicted"/>
<dbReference type="PANTHER" id="PTHR36978">
    <property type="entry name" value="P-LOOP CONTAINING NUCLEOTIDE TRIPHOSPHATE HYDROLASE"/>
    <property type="match status" value="1"/>
</dbReference>
<organism evidence="1 2">
    <name type="scientific">Prorocentrum cordatum</name>
    <dbReference type="NCBI Taxonomy" id="2364126"/>
    <lineage>
        <taxon>Eukaryota</taxon>
        <taxon>Sar</taxon>
        <taxon>Alveolata</taxon>
        <taxon>Dinophyceae</taxon>
        <taxon>Prorocentrales</taxon>
        <taxon>Prorocentraceae</taxon>
        <taxon>Prorocentrum</taxon>
    </lineage>
</organism>
<dbReference type="Pfam" id="PF17784">
    <property type="entry name" value="Sulfotransfer_4"/>
    <property type="match status" value="1"/>
</dbReference>
<dbReference type="InterPro" id="IPR027417">
    <property type="entry name" value="P-loop_NTPase"/>
</dbReference>
<protein>
    <submittedName>
        <fullName evidence="1">Uncharacterized protein</fullName>
    </submittedName>
</protein>
<accession>A0ABN9W5T7</accession>
<dbReference type="InterPro" id="IPR040632">
    <property type="entry name" value="Sulfotransfer_4"/>
</dbReference>
<dbReference type="Gene3D" id="3.40.50.300">
    <property type="entry name" value="P-loop containing nucleotide triphosphate hydrolases"/>
    <property type="match status" value="1"/>
</dbReference>
<evidence type="ECO:0000313" key="2">
    <source>
        <dbReference type="Proteomes" id="UP001189429"/>
    </source>
</evidence>
<dbReference type="SUPFAM" id="SSF52540">
    <property type="entry name" value="P-loop containing nucleoside triphosphate hydrolases"/>
    <property type="match status" value="1"/>
</dbReference>
<name>A0ABN9W5T7_9DINO</name>
<dbReference type="EMBL" id="CAUYUJ010018192">
    <property type="protein sequence ID" value="CAK0881492.1"/>
    <property type="molecule type" value="Genomic_DNA"/>
</dbReference>
<comment type="caution">
    <text evidence="1">The sequence shown here is derived from an EMBL/GenBank/DDBJ whole genome shotgun (WGS) entry which is preliminary data.</text>
</comment>
<sequence length="391" mass="42713">MMAPIMRVDQSLFSFSCGLQVETCHLYDVTRYGPMLAPRTRSVAILAEAVSAHLVELSCGPGWLVSSAMPTMRRPSYDCSLSLRVAPLLFVCTSSIDTCSLVGGNFMLKTICETFAGSSKQTDLATAGLQVIGAGAGRTGTASLQVALDILGYNCYHMREVLINGDSSAWMGLLTGKIGVEDIVSMLVHKGFTATADDPASAFALEFVEHLPDVKVILTTRTDPEKWLDSLQQLATLEKVSSWLPLAIIPRFVNFGKMAVFYHAKRGYAFDPDFMNRSVALQWYNDHNANIRARVPKDRLLDFQVTDGWEPLCSFLGKPIPNVPFPRVNDKDGFNFALAFLECLHWVILAVSVLIVGPGGYTRSQSKGCFMSGRGCGKGCCASALFNVMLY</sequence>
<keyword evidence="2" id="KW-1185">Reference proteome</keyword>
<dbReference type="PANTHER" id="PTHR36978:SF4">
    <property type="entry name" value="P-LOOP CONTAINING NUCLEOSIDE TRIPHOSPHATE HYDROLASE PROTEIN"/>
    <property type="match status" value="1"/>
</dbReference>